<feature type="compositionally biased region" description="Basic and acidic residues" evidence="1">
    <location>
        <begin position="639"/>
        <end position="662"/>
    </location>
</feature>
<dbReference type="AlphaFoldDB" id="A0A9P7VDX8"/>
<name>A0A9P7VDX8_9ASCO</name>
<organism evidence="2 3">
    <name type="scientific">Scheffersomyces spartinae</name>
    <dbReference type="NCBI Taxonomy" id="45513"/>
    <lineage>
        <taxon>Eukaryota</taxon>
        <taxon>Fungi</taxon>
        <taxon>Dikarya</taxon>
        <taxon>Ascomycota</taxon>
        <taxon>Saccharomycotina</taxon>
        <taxon>Pichiomycetes</taxon>
        <taxon>Debaryomycetaceae</taxon>
        <taxon>Scheffersomyces</taxon>
    </lineage>
</organism>
<dbReference type="InterPro" id="IPR036249">
    <property type="entry name" value="Thioredoxin-like_sf"/>
</dbReference>
<dbReference type="Pfam" id="PF04908">
    <property type="entry name" value="SH3BGR"/>
    <property type="match status" value="1"/>
</dbReference>
<dbReference type="GeneID" id="66113438"/>
<proteinExistence type="predicted"/>
<dbReference type="EMBL" id="JAHMUF010000001">
    <property type="protein sequence ID" value="KAG7196055.1"/>
    <property type="molecule type" value="Genomic_DNA"/>
</dbReference>
<evidence type="ECO:0000313" key="3">
    <source>
        <dbReference type="Proteomes" id="UP000790833"/>
    </source>
</evidence>
<gene>
    <name evidence="2" type="ORF">KQ657_000064</name>
</gene>
<accession>A0A9P7VDX8</accession>
<dbReference type="Proteomes" id="UP000790833">
    <property type="component" value="Unassembled WGS sequence"/>
</dbReference>
<feature type="compositionally biased region" description="Basic and acidic residues" evidence="1">
    <location>
        <begin position="517"/>
        <end position="526"/>
    </location>
</feature>
<feature type="compositionally biased region" description="Polar residues" evidence="1">
    <location>
        <begin position="201"/>
        <end position="215"/>
    </location>
</feature>
<protein>
    <submittedName>
        <fullName evidence="2">Uncharacterized protein</fullName>
    </submittedName>
</protein>
<feature type="compositionally biased region" description="Basic and acidic residues" evidence="1">
    <location>
        <begin position="599"/>
        <end position="610"/>
    </location>
</feature>
<comment type="caution">
    <text evidence="2">The sequence shown here is derived from an EMBL/GenBank/DDBJ whole genome shotgun (WGS) entry which is preliminary data.</text>
</comment>
<dbReference type="Gene3D" id="3.40.30.10">
    <property type="entry name" value="Glutaredoxin"/>
    <property type="match status" value="1"/>
</dbReference>
<keyword evidence="3" id="KW-1185">Reference proteome</keyword>
<feature type="compositionally biased region" description="Basic and acidic residues" evidence="1">
    <location>
        <begin position="620"/>
        <end position="633"/>
    </location>
</feature>
<dbReference type="SUPFAM" id="SSF52833">
    <property type="entry name" value="Thioredoxin-like"/>
    <property type="match status" value="1"/>
</dbReference>
<sequence>MDFEEQLEKAEKLSAPSLVGASLRSADDSAHQNYIHPEKSNPNKLAQCVAHSSVPTSIDKLTASLDNLINEGALLGSEENFDSYLDTNGNVIKSEFSKKPASHVDDKKAISELLEGIAPEKESDGTLPIPAPIANNSVSDSAVATIAVESDSSQKKPFYKQSGDFSTPNLSEYQLEHEITDHADLLANIQSHDPHRLPTDGSVSDSTDLKTPTNDSFRKLAVSSPASDTLSTSKRKQQNLSSLNHDSIHSPYFYTDSTPVTHSESVRSRSRSRSQNPPATPHAVTQPSAAAQERSRSRSSIRPHLARGDSYKLTHLEEPSKYELPADFTDETISVREDEVAASTKETLESSASTSRKVDNGDDEDDDDRRSRASRPTMGELIAAAEKELATQGTIQTQLLRDPSLVTTGDYTNYNVDTPVPNYSSDLATERLTSSVQYLRSISRSRSRQANVNVSKDDATLKELVAEGALISDDPYSTIDQLDSLVENVLTKDSAADQRASLTSNKKASLTNFKEDASLTNSKEDTSLTNSMEDANLTNSTEASLTNSKENASLTEANEDSSLTNSKEASLINSVDRESKPAADEESEELNNTALGDKAISKESQNKVDAEDLDIPGSFKSDEALDENPKQAHVEVTPEAEKALEKIKKEEDQPTSKSSKAEDTDDFDLENMEVNPEELRAHLESQPVYIYTSLAGGMQIMPRTNRLVTILNANQIKYELRDLGTDEAAKKIWRTYSKGKTLPGIVRGDDFIGNWQDIEEANEEYRLTELLYETF</sequence>
<dbReference type="InterPro" id="IPR006993">
    <property type="entry name" value="Glut_rich_SH3-bd"/>
</dbReference>
<dbReference type="OrthoDB" id="9932926at2759"/>
<evidence type="ECO:0000313" key="2">
    <source>
        <dbReference type="EMBL" id="KAG7196055.1"/>
    </source>
</evidence>
<feature type="compositionally biased region" description="Polar residues" evidence="1">
    <location>
        <begin position="224"/>
        <end position="245"/>
    </location>
</feature>
<feature type="compositionally biased region" description="Basic and acidic residues" evidence="1">
    <location>
        <begin position="306"/>
        <end position="321"/>
    </location>
</feature>
<reference evidence="2" key="1">
    <citation type="submission" date="2021-03" db="EMBL/GenBank/DDBJ databases">
        <authorList>
            <person name="Palmer J.M."/>
        </authorList>
    </citation>
    <scope>NUCLEOTIDE SEQUENCE</scope>
    <source>
        <strain evidence="2">ARV_011</strain>
    </source>
</reference>
<dbReference type="RefSeq" id="XP_043051600.1">
    <property type="nucleotide sequence ID" value="XM_043190923.1"/>
</dbReference>
<feature type="region of interest" description="Disordered" evidence="1">
    <location>
        <begin position="517"/>
        <end position="669"/>
    </location>
</feature>
<dbReference type="PROSITE" id="PS51354">
    <property type="entry name" value="GLUTAREDOXIN_2"/>
    <property type="match status" value="1"/>
</dbReference>
<feature type="compositionally biased region" description="Polar residues" evidence="1">
    <location>
        <begin position="527"/>
        <end position="573"/>
    </location>
</feature>
<evidence type="ECO:0000256" key="1">
    <source>
        <dbReference type="SAM" id="MobiDB-lite"/>
    </source>
</evidence>
<feature type="region of interest" description="Disordered" evidence="1">
    <location>
        <begin position="192"/>
        <end position="377"/>
    </location>
</feature>